<dbReference type="Gene3D" id="1.10.510.10">
    <property type="entry name" value="Transferase(Phosphotransferase) domain 1"/>
    <property type="match status" value="1"/>
</dbReference>
<feature type="region of interest" description="Disordered" evidence="4">
    <location>
        <begin position="384"/>
        <end position="434"/>
    </location>
</feature>
<feature type="compositionally biased region" description="Basic and acidic residues" evidence="4">
    <location>
        <begin position="396"/>
        <end position="407"/>
    </location>
</feature>
<gene>
    <name evidence="6" type="ORF">APICC_09925</name>
</gene>
<dbReference type="SMART" id="SM00220">
    <property type="entry name" value="S_TKc"/>
    <property type="match status" value="1"/>
</dbReference>
<sequence length="770" mass="86425">MSLMKKAIGGSIHRIREFELEKVNLIDEFDILQIVGEGWFGKILLTEHRSTQTEMVLKALPKAYTGISDFFREFHYGLHLAAHRNIITTYDVAFETAGFYVFSQEYAPLGDLTSNVTETGLGELHAKRVARQLAAAVHHIHSRELVHRDIKLDNILVFRSDFSRIKLCDFGETRRVNTVVRRHNEWLPYSPPEVLQIDTDETYKALTSHDVWQFGIVLFVCLTGCLPWQKAALDDPRYTRYQNWHNATLNIAKKPKLFQLISSRAQRMFKRLLDPKAEKRPVSVLEVNKYLEDRWLAKLGAEKAMNGGADERDELCPSMYSFHSSLEEKNQLLHTLTTYGIETTVDRAKKKDRIREWIQASAIVEEYEEDESDLNEDIRVVYEDEDEEPSSMKGRHFPETRPVVRNETRRHKNRTHGSSARKRQPIKRQPTERKIPFAPQVAEERETIARFASFPNGDPNLALLKNGTSNDTTSPLLNVQDESILTNSGGNGFKPNSQETKPTLSPQLEFQDHRAAIDNASLSKNPQLPNRKHRSQTAPFPASPELLNGSGGSESSARRSQSAVVLANSTQQPDRSKMGIGRPVERSMMPVTNGQSSVARGESAAPRAEHRSATQSMSRVENAPVAMLPRVENQSNVARNEKSGPTGPIAMNPLALPAASHLVMQSFNAMQGINNQVVAGDNNNNPGVNSPRNSSCSTPSKVLTPKNSPTTTPARTCTPPKHKGSLRVEESVVYYGKDPFEHYGIAQGAILRDRIARRGSMESENRSVSN</sequence>
<dbReference type="InterPro" id="IPR011009">
    <property type="entry name" value="Kinase-like_dom_sf"/>
</dbReference>
<organism evidence="6 7">
    <name type="scientific">Apis cerana cerana</name>
    <name type="common">Oriental honeybee</name>
    <dbReference type="NCBI Taxonomy" id="94128"/>
    <lineage>
        <taxon>Eukaryota</taxon>
        <taxon>Metazoa</taxon>
        <taxon>Ecdysozoa</taxon>
        <taxon>Arthropoda</taxon>
        <taxon>Hexapoda</taxon>
        <taxon>Insecta</taxon>
        <taxon>Pterygota</taxon>
        <taxon>Neoptera</taxon>
        <taxon>Endopterygota</taxon>
        <taxon>Hymenoptera</taxon>
        <taxon>Apocrita</taxon>
        <taxon>Aculeata</taxon>
        <taxon>Apoidea</taxon>
        <taxon>Anthophila</taxon>
        <taxon>Apidae</taxon>
        <taxon>Apis</taxon>
    </lineage>
</organism>
<keyword evidence="6" id="KW-0418">Kinase</keyword>
<accession>A0A2A3EAF4</accession>
<protein>
    <submittedName>
        <fullName evidence="6">Serine/threonine-protein kinase SBK1</fullName>
    </submittedName>
</protein>
<reference evidence="6 7" key="1">
    <citation type="submission" date="2014-07" db="EMBL/GenBank/DDBJ databases">
        <title>Genomic and transcriptomic analysis on Apis cerana provide comprehensive insights into honey bee biology.</title>
        <authorList>
            <person name="Diao Q."/>
            <person name="Sun L."/>
            <person name="Zheng H."/>
            <person name="Zheng H."/>
            <person name="Xu S."/>
            <person name="Wang S."/>
            <person name="Zeng Z."/>
            <person name="Hu F."/>
            <person name="Su S."/>
            <person name="Wu J."/>
        </authorList>
    </citation>
    <scope>NUCLEOTIDE SEQUENCE [LARGE SCALE GENOMIC DNA]</scope>
    <source>
        <tissue evidence="6">Pupae without intestine</tissue>
    </source>
</reference>
<dbReference type="InterPro" id="IPR008271">
    <property type="entry name" value="Ser/Thr_kinase_AS"/>
</dbReference>
<feature type="domain" description="Protein kinase" evidence="5">
    <location>
        <begin position="29"/>
        <end position="296"/>
    </location>
</feature>
<feature type="region of interest" description="Disordered" evidence="4">
    <location>
        <begin position="521"/>
        <end position="619"/>
    </location>
</feature>
<feature type="binding site" evidence="3">
    <location>
        <position position="58"/>
    </location>
    <ligand>
        <name>ATP</name>
        <dbReference type="ChEBI" id="CHEBI:30616"/>
    </ligand>
</feature>
<evidence type="ECO:0000313" key="7">
    <source>
        <dbReference type="Proteomes" id="UP000242457"/>
    </source>
</evidence>
<dbReference type="GO" id="GO:0004674">
    <property type="term" value="F:protein serine/threonine kinase activity"/>
    <property type="evidence" value="ECO:0007669"/>
    <property type="project" value="TreeGrafter"/>
</dbReference>
<feature type="compositionally biased region" description="Low complexity" evidence="4">
    <location>
        <begin position="709"/>
        <end position="719"/>
    </location>
</feature>
<feature type="compositionally biased region" description="Low complexity" evidence="4">
    <location>
        <begin position="678"/>
        <end position="695"/>
    </location>
</feature>
<dbReference type="EMBL" id="KZ288319">
    <property type="protein sequence ID" value="PBC28272.1"/>
    <property type="molecule type" value="Genomic_DNA"/>
</dbReference>
<feature type="compositionally biased region" description="Basic residues" evidence="4">
    <location>
        <begin position="408"/>
        <end position="426"/>
    </location>
</feature>
<dbReference type="PROSITE" id="PS00108">
    <property type="entry name" value="PROTEIN_KINASE_ST"/>
    <property type="match status" value="1"/>
</dbReference>
<keyword evidence="2 3" id="KW-0067">ATP-binding</keyword>
<dbReference type="InterPro" id="IPR017441">
    <property type="entry name" value="Protein_kinase_ATP_BS"/>
</dbReference>
<dbReference type="PROSITE" id="PS00107">
    <property type="entry name" value="PROTEIN_KINASE_ATP"/>
    <property type="match status" value="1"/>
</dbReference>
<evidence type="ECO:0000256" key="2">
    <source>
        <dbReference type="ARBA" id="ARBA00022840"/>
    </source>
</evidence>
<feature type="compositionally biased region" description="Polar residues" evidence="4">
    <location>
        <begin position="696"/>
        <end position="708"/>
    </location>
</feature>
<keyword evidence="6" id="KW-0808">Transferase</keyword>
<evidence type="ECO:0000256" key="4">
    <source>
        <dbReference type="SAM" id="MobiDB-lite"/>
    </source>
</evidence>
<dbReference type="Pfam" id="PF00069">
    <property type="entry name" value="Pkinase"/>
    <property type="match status" value="1"/>
</dbReference>
<dbReference type="Proteomes" id="UP000242457">
    <property type="component" value="Unassembled WGS sequence"/>
</dbReference>
<feature type="region of interest" description="Disordered" evidence="4">
    <location>
        <begin position="678"/>
        <end position="726"/>
    </location>
</feature>
<dbReference type="OrthoDB" id="6513151at2759"/>
<dbReference type="GO" id="GO:0005524">
    <property type="term" value="F:ATP binding"/>
    <property type="evidence" value="ECO:0007669"/>
    <property type="project" value="UniProtKB-UniRule"/>
</dbReference>
<feature type="region of interest" description="Disordered" evidence="4">
    <location>
        <begin position="483"/>
        <end position="504"/>
    </location>
</feature>
<keyword evidence="1 3" id="KW-0547">Nucleotide-binding</keyword>
<evidence type="ECO:0000259" key="5">
    <source>
        <dbReference type="PROSITE" id="PS50011"/>
    </source>
</evidence>
<proteinExistence type="predicted"/>
<evidence type="ECO:0000256" key="1">
    <source>
        <dbReference type="ARBA" id="ARBA00022741"/>
    </source>
</evidence>
<keyword evidence="7" id="KW-1185">Reference proteome</keyword>
<dbReference type="PANTHER" id="PTHR24359:SF1">
    <property type="entry name" value="INHIBITOR OF NUCLEAR FACTOR KAPPA-B KINASE EPSILON SUBUNIT HOMOLOG 1-RELATED"/>
    <property type="match status" value="1"/>
</dbReference>
<dbReference type="InterPro" id="IPR000719">
    <property type="entry name" value="Prot_kinase_dom"/>
</dbReference>
<evidence type="ECO:0000256" key="3">
    <source>
        <dbReference type="PROSITE-ProRule" id="PRU10141"/>
    </source>
</evidence>
<dbReference type="AlphaFoldDB" id="A0A2A3EAF4"/>
<dbReference type="FunFam" id="1.10.510.10:FF:000500">
    <property type="entry name" value="serine/threonine-protein kinase SBK1"/>
    <property type="match status" value="1"/>
</dbReference>
<name>A0A2A3EAF4_APICC</name>
<dbReference type="PANTHER" id="PTHR24359">
    <property type="entry name" value="SERINE/THREONINE-PROTEIN KINASE SBK1"/>
    <property type="match status" value="1"/>
</dbReference>
<feature type="compositionally biased region" description="Low complexity" evidence="4">
    <location>
        <begin position="553"/>
        <end position="563"/>
    </location>
</feature>
<dbReference type="PROSITE" id="PS50011">
    <property type="entry name" value="PROTEIN_KINASE_DOM"/>
    <property type="match status" value="1"/>
</dbReference>
<evidence type="ECO:0000313" key="6">
    <source>
        <dbReference type="EMBL" id="PBC28272.1"/>
    </source>
</evidence>
<dbReference type="SUPFAM" id="SSF56112">
    <property type="entry name" value="Protein kinase-like (PK-like)"/>
    <property type="match status" value="1"/>
</dbReference>